<dbReference type="EMBL" id="CP045121">
    <property type="protein sequence ID" value="QIN79754.1"/>
    <property type="molecule type" value="Genomic_DNA"/>
</dbReference>
<evidence type="ECO:0000313" key="6">
    <source>
        <dbReference type="Proteomes" id="UP000502706"/>
    </source>
</evidence>
<proteinExistence type="predicted"/>
<dbReference type="InterPro" id="IPR001478">
    <property type="entry name" value="PDZ"/>
</dbReference>
<accession>A0A6G8PZT9</accession>
<dbReference type="AlphaFoldDB" id="A0A6G8PZT9"/>
<dbReference type="Gene3D" id="2.40.10.120">
    <property type="match status" value="1"/>
</dbReference>
<dbReference type="InterPro" id="IPR001940">
    <property type="entry name" value="Peptidase_S1C"/>
</dbReference>
<evidence type="ECO:0000256" key="2">
    <source>
        <dbReference type="ARBA" id="ARBA00022801"/>
    </source>
</evidence>
<sequence>MVSAIIGGLIATVLVYLGVSNIDGGSSGDVTITEAPGGATPTGSVDPGSAEGPSVRDVYNQDGPGVVTVEVASREVGPGGGSGFVIDKQGHVVTNQHVVDGADSVSVAFASGARERARVVGEDPSTDVAVLQVDAPEETLKPLTLGDSEALGVGDPVIAIGNPLDVGISVTTGIVSGVGRPIKAPNNYTINGAVQTDAAINPGNSGGPLLDARGTVIGVNSQIFSETGGFQGVGFAVPINTVKSVVEQLIETGRVEHGFIGVRMFPVGVGELAAYSGRDAGRLSDEFGLPEDGAIVSEATRGGPADEAGLRGGEGREEEIAGLPVPIGDVITQVRGEPVSTPDDVIEVVNSLKPGDDLPLTVVTPGEEPREVTVRLGVQPPQ</sequence>
<dbReference type="InterPro" id="IPR036034">
    <property type="entry name" value="PDZ_sf"/>
</dbReference>
<dbReference type="Pfam" id="PF13365">
    <property type="entry name" value="Trypsin_2"/>
    <property type="match status" value="1"/>
</dbReference>
<keyword evidence="1 5" id="KW-0645">Protease</keyword>
<protein>
    <submittedName>
        <fullName evidence="5">Trypsin-like serine protease</fullName>
    </submittedName>
</protein>
<evidence type="ECO:0000256" key="1">
    <source>
        <dbReference type="ARBA" id="ARBA00022670"/>
    </source>
</evidence>
<evidence type="ECO:0000313" key="5">
    <source>
        <dbReference type="EMBL" id="QIN79754.1"/>
    </source>
</evidence>
<dbReference type="PANTHER" id="PTHR43343:SF3">
    <property type="entry name" value="PROTEASE DO-LIKE 8, CHLOROPLASTIC"/>
    <property type="match status" value="1"/>
</dbReference>
<dbReference type="Proteomes" id="UP000502706">
    <property type="component" value="Chromosome"/>
</dbReference>
<reference evidence="5 6" key="1">
    <citation type="submission" date="2019-10" db="EMBL/GenBank/DDBJ databases">
        <title>Rubrobacter sp nov SCSIO 52915 isolated from a deep-sea sediment in the South China Sea.</title>
        <authorList>
            <person name="Chen R.W."/>
        </authorList>
    </citation>
    <scope>NUCLEOTIDE SEQUENCE [LARGE SCALE GENOMIC DNA]</scope>
    <source>
        <strain evidence="5 6">SCSIO 52915</strain>
    </source>
</reference>
<dbReference type="Pfam" id="PF13180">
    <property type="entry name" value="PDZ_2"/>
    <property type="match status" value="1"/>
</dbReference>
<dbReference type="PANTHER" id="PTHR43343">
    <property type="entry name" value="PEPTIDASE S12"/>
    <property type="match status" value="1"/>
</dbReference>
<dbReference type="Gene3D" id="2.30.42.10">
    <property type="match status" value="1"/>
</dbReference>
<name>A0A6G8PZT9_9ACTN</name>
<organism evidence="5 6">
    <name type="scientific">Rubrobacter marinus</name>
    <dbReference type="NCBI Taxonomy" id="2653852"/>
    <lineage>
        <taxon>Bacteria</taxon>
        <taxon>Bacillati</taxon>
        <taxon>Actinomycetota</taxon>
        <taxon>Rubrobacteria</taxon>
        <taxon>Rubrobacterales</taxon>
        <taxon>Rubrobacteraceae</taxon>
        <taxon>Rubrobacter</taxon>
    </lineage>
</organism>
<evidence type="ECO:0000256" key="3">
    <source>
        <dbReference type="SAM" id="MobiDB-lite"/>
    </source>
</evidence>
<dbReference type="GO" id="GO:0006508">
    <property type="term" value="P:proteolysis"/>
    <property type="evidence" value="ECO:0007669"/>
    <property type="project" value="UniProtKB-KW"/>
</dbReference>
<dbReference type="SUPFAM" id="SSF50494">
    <property type="entry name" value="Trypsin-like serine proteases"/>
    <property type="match status" value="1"/>
</dbReference>
<feature type="region of interest" description="Disordered" evidence="3">
    <location>
        <begin position="30"/>
        <end position="52"/>
    </location>
</feature>
<keyword evidence="2" id="KW-0378">Hydrolase</keyword>
<gene>
    <name evidence="5" type="ORF">GBA65_15795</name>
</gene>
<dbReference type="PRINTS" id="PR00834">
    <property type="entry name" value="PROTEASES2C"/>
</dbReference>
<feature type="domain" description="PDZ" evidence="4">
    <location>
        <begin position="291"/>
        <end position="374"/>
    </location>
</feature>
<dbReference type="InterPro" id="IPR051201">
    <property type="entry name" value="Chloro_Bact_Ser_Proteases"/>
</dbReference>
<keyword evidence="6" id="KW-1185">Reference proteome</keyword>
<dbReference type="InterPro" id="IPR009003">
    <property type="entry name" value="Peptidase_S1_PA"/>
</dbReference>
<dbReference type="KEGG" id="rmar:GBA65_15795"/>
<dbReference type="GO" id="GO:0004252">
    <property type="term" value="F:serine-type endopeptidase activity"/>
    <property type="evidence" value="ECO:0007669"/>
    <property type="project" value="InterPro"/>
</dbReference>
<evidence type="ECO:0000259" key="4">
    <source>
        <dbReference type="Pfam" id="PF13180"/>
    </source>
</evidence>
<dbReference type="SUPFAM" id="SSF50156">
    <property type="entry name" value="PDZ domain-like"/>
    <property type="match status" value="1"/>
</dbReference>
<dbReference type="RefSeq" id="WP_166397424.1">
    <property type="nucleotide sequence ID" value="NZ_CP045121.1"/>
</dbReference>